<dbReference type="Proteomes" id="UP000221961">
    <property type="component" value="Chromosome"/>
</dbReference>
<gene>
    <name evidence="1" type="ORF">CRH09_27580</name>
</gene>
<evidence type="ECO:0000313" key="2">
    <source>
        <dbReference type="Proteomes" id="UP000221961"/>
    </source>
</evidence>
<dbReference type="AlphaFoldDB" id="A0A291RPY9"/>
<organism evidence="1 2">
    <name type="scientific">Nocardia terpenica</name>
    <dbReference type="NCBI Taxonomy" id="455432"/>
    <lineage>
        <taxon>Bacteria</taxon>
        <taxon>Bacillati</taxon>
        <taxon>Actinomycetota</taxon>
        <taxon>Actinomycetes</taxon>
        <taxon>Mycobacteriales</taxon>
        <taxon>Nocardiaceae</taxon>
        <taxon>Nocardia</taxon>
    </lineage>
</organism>
<evidence type="ECO:0000313" key="1">
    <source>
        <dbReference type="EMBL" id="ATL69385.1"/>
    </source>
</evidence>
<protein>
    <submittedName>
        <fullName evidence="1">Uncharacterized protein</fullName>
    </submittedName>
</protein>
<name>A0A291RPY9_9NOCA</name>
<dbReference type="EMBL" id="CP023778">
    <property type="protein sequence ID" value="ATL69385.1"/>
    <property type="molecule type" value="Genomic_DNA"/>
</dbReference>
<proteinExistence type="predicted"/>
<dbReference type="GeneID" id="88361063"/>
<reference evidence="1 2" key="1">
    <citation type="submission" date="2017-10" db="EMBL/GenBank/DDBJ databases">
        <title>Comparative genomics between pathogenic Norcardia.</title>
        <authorList>
            <person name="Zeng L."/>
        </authorList>
    </citation>
    <scope>NUCLEOTIDE SEQUENCE [LARGE SCALE GENOMIC DNA]</scope>
    <source>
        <strain evidence="1 2">NC_YFY_NT001</strain>
    </source>
</reference>
<dbReference type="RefSeq" id="WP_098696418.1">
    <property type="nucleotide sequence ID" value="NZ_CP023778.1"/>
</dbReference>
<dbReference type="KEGG" id="ntp:CRH09_27580"/>
<sequence length="287" mass="30824">MNSRADLVAGTTADASYLAQVQESGLLDTFHALPYVAGQYYAPLLDEEQVLIEYCAPGILSDPARLHALATMLLGRHCGATAVVVRVPGDHVLCAPWERQLTYVRYVGGSSDRLAVPRGVVIREVASEQEKALVGAWLARALTDGSADQDAVADPNMVAAAVDDYLSLPGCISYLATFEGRPIGHATVLGAMYDEVIGREHTELLDVLVDNADNERRRAVTAALTAVVIEHAGRTGLPLLGQVVHPAASVAPGRGEAITSSLIRQGWKVDHVFWRWRCPPESPRNGE</sequence>
<accession>A0A291RPY9</accession>